<evidence type="ECO:0000256" key="7">
    <source>
        <dbReference type="ARBA" id="ARBA00024448"/>
    </source>
</evidence>
<dbReference type="PANTHER" id="PTHR43758">
    <property type="entry name" value="7,8-DIHYDRO-8-OXOGUANINE TRIPHOSPHATASE"/>
    <property type="match status" value="1"/>
</dbReference>
<keyword evidence="25" id="KW-1185">Reference proteome</keyword>
<evidence type="ECO:0000256" key="22">
    <source>
        <dbReference type="SAM" id="MobiDB-lite"/>
    </source>
</evidence>
<proteinExistence type="inferred from homology"/>
<organism evidence="24 25">
    <name type="scientific">Tetranychus urticae</name>
    <name type="common">Two-spotted spider mite</name>
    <dbReference type="NCBI Taxonomy" id="32264"/>
    <lineage>
        <taxon>Eukaryota</taxon>
        <taxon>Metazoa</taxon>
        <taxon>Ecdysozoa</taxon>
        <taxon>Arthropoda</taxon>
        <taxon>Chelicerata</taxon>
        <taxon>Arachnida</taxon>
        <taxon>Acari</taxon>
        <taxon>Acariformes</taxon>
        <taxon>Trombidiformes</taxon>
        <taxon>Prostigmata</taxon>
        <taxon>Eleutherengona</taxon>
        <taxon>Raphignathae</taxon>
        <taxon>Tetranychoidea</taxon>
        <taxon>Tetranychidae</taxon>
        <taxon>Tetranychus</taxon>
    </lineage>
</organism>
<dbReference type="InterPro" id="IPR045805">
    <property type="entry name" value="NDNF_C"/>
</dbReference>
<dbReference type="AlphaFoldDB" id="T1KKX7"/>
<feature type="domain" description="Nudix hydrolase" evidence="23">
    <location>
        <begin position="4"/>
        <end position="136"/>
    </location>
</feature>
<dbReference type="EC" id="3.6.1.56" evidence="11"/>
<comment type="catalytic activity">
    <reaction evidence="19">
        <text>O(6)-methyl-dGTP + H2O = O(6)-methyl-dGMP + diphosphate + H(+)</text>
        <dbReference type="Rhea" id="RHEA:67600"/>
        <dbReference type="ChEBI" id="CHEBI:15377"/>
        <dbReference type="ChEBI" id="CHEBI:15378"/>
        <dbReference type="ChEBI" id="CHEBI:33019"/>
        <dbReference type="ChEBI" id="CHEBI:169974"/>
        <dbReference type="ChEBI" id="CHEBI:169975"/>
    </reaction>
    <physiologicalReaction direction="left-to-right" evidence="19">
        <dbReference type="Rhea" id="RHEA:67601"/>
    </physiologicalReaction>
</comment>
<dbReference type="Gene3D" id="3.90.79.10">
    <property type="entry name" value="Nucleoside Triphosphate Pyrophosphohydrolase"/>
    <property type="match status" value="1"/>
</dbReference>
<evidence type="ECO:0000313" key="25">
    <source>
        <dbReference type="Proteomes" id="UP000015104"/>
    </source>
</evidence>
<comment type="cofactor">
    <cofactor evidence="1">
        <name>Mg(2+)</name>
        <dbReference type="ChEBI" id="CHEBI:18420"/>
    </cofactor>
</comment>
<dbReference type="GO" id="GO:0005737">
    <property type="term" value="C:cytoplasm"/>
    <property type="evidence" value="ECO:0007669"/>
    <property type="project" value="TreeGrafter"/>
</dbReference>
<dbReference type="HOGENOM" id="CLU_332438_0_0_1"/>
<dbReference type="GO" id="GO:0008413">
    <property type="term" value="F:8-oxo-7,8-dihydroguanosine triphosphate pyrophosphatase activity"/>
    <property type="evidence" value="ECO:0007669"/>
    <property type="project" value="InterPro"/>
</dbReference>
<evidence type="ECO:0000256" key="13">
    <source>
        <dbReference type="ARBA" id="ARBA00029673"/>
    </source>
</evidence>
<evidence type="ECO:0000256" key="2">
    <source>
        <dbReference type="ARBA" id="ARBA00005582"/>
    </source>
</evidence>
<dbReference type="STRING" id="32264.T1KKX7"/>
<comment type="catalytic activity">
    <reaction evidence="10">
        <text>2-oxo-ATP + H2O = 2-oxo-AMP + diphosphate + H(+)</text>
        <dbReference type="Rhea" id="RHEA:67392"/>
        <dbReference type="ChEBI" id="CHEBI:15377"/>
        <dbReference type="ChEBI" id="CHEBI:15378"/>
        <dbReference type="ChEBI" id="CHEBI:33019"/>
        <dbReference type="ChEBI" id="CHEBI:71395"/>
        <dbReference type="ChEBI" id="CHEBI:172878"/>
    </reaction>
    <physiologicalReaction direction="left-to-right" evidence="10">
        <dbReference type="Rhea" id="RHEA:67393"/>
    </physiologicalReaction>
</comment>
<evidence type="ECO:0000256" key="8">
    <source>
        <dbReference type="ARBA" id="ARBA00024459"/>
    </source>
</evidence>
<comment type="catalytic activity">
    <reaction evidence="18">
        <text>N(6)-methyl-ATP + H2O = N(6)-methyl-AMP + diphosphate + H(+)</text>
        <dbReference type="Rhea" id="RHEA:67608"/>
        <dbReference type="ChEBI" id="CHEBI:15377"/>
        <dbReference type="ChEBI" id="CHEBI:15378"/>
        <dbReference type="ChEBI" id="CHEBI:33019"/>
        <dbReference type="ChEBI" id="CHEBI:144842"/>
        <dbReference type="ChEBI" id="CHEBI:172873"/>
    </reaction>
    <physiologicalReaction direction="left-to-right" evidence="18">
        <dbReference type="Rhea" id="RHEA:67609"/>
    </physiologicalReaction>
</comment>
<dbReference type="InterPro" id="IPR003961">
    <property type="entry name" value="FN3_dom"/>
</dbReference>
<evidence type="ECO:0000256" key="14">
    <source>
        <dbReference type="ARBA" id="ARBA00030634"/>
    </source>
</evidence>
<comment type="catalytic activity">
    <reaction evidence="7">
        <text>8-oxo-dATP + H2O = 8-oxo-dAMP + diphosphate + H(+)</text>
        <dbReference type="Rhea" id="RHEA:65396"/>
        <dbReference type="ChEBI" id="CHEBI:15377"/>
        <dbReference type="ChEBI" id="CHEBI:15378"/>
        <dbReference type="ChEBI" id="CHEBI:33019"/>
        <dbReference type="ChEBI" id="CHEBI:71361"/>
        <dbReference type="ChEBI" id="CHEBI:172871"/>
    </reaction>
    <physiologicalReaction direction="left-to-right" evidence="7">
        <dbReference type="Rhea" id="RHEA:65397"/>
    </physiologicalReaction>
</comment>
<dbReference type="Pfam" id="PF00293">
    <property type="entry name" value="NUDIX"/>
    <property type="match status" value="1"/>
</dbReference>
<comment type="catalytic activity">
    <reaction evidence="20">
        <text>N(6)-methyl-dATP + H2O = N(6)-methyl-dAMP + diphosphate + H(+)</text>
        <dbReference type="Rhea" id="RHEA:67604"/>
        <dbReference type="ChEBI" id="CHEBI:15377"/>
        <dbReference type="ChEBI" id="CHEBI:15378"/>
        <dbReference type="ChEBI" id="CHEBI:33019"/>
        <dbReference type="ChEBI" id="CHEBI:169976"/>
        <dbReference type="ChEBI" id="CHEBI:172872"/>
    </reaction>
    <physiologicalReaction direction="left-to-right" evidence="20">
        <dbReference type="Rhea" id="RHEA:67605"/>
    </physiologicalReaction>
</comment>
<dbReference type="Pfam" id="PF19433">
    <property type="entry name" value="NDNF_C"/>
    <property type="match status" value="1"/>
</dbReference>
<evidence type="ECO:0000256" key="4">
    <source>
        <dbReference type="ARBA" id="ARBA00022723"/>
    </source>
</evidence>
<evidence type="ECO:0000256" key="10">
    <source>
        <dbReference type="ARBA" id="ARBA00024596"/>
    </source>
</evidence>
<dbReference type="Proteomes" id="UP000015104">
    <property type="component" value="Unassembled WGS sequence"/>
</dbReference>
<comment type="catalytic activity">
    <reaction evidence="8">
        <text>2-oxo-dATP + H2O = 2-oxo-dAMP + diphosphate + H(+)</text>
        <dbReference type="Rhea" id="RHEA:31583"/>
        <dbReference type="ChEBI" id="CHEBI:15377"/>
        <dbReference type="ChEBI" id="CHEBI:15378"/>
        <dbReference type="ChEBI" id="CHEBI:33019"/>
        <dbReference type="ChEBI" id="CHEBI:63212"/>
        <dbReference type="ChEBI" id="CHEBI:77897"/>
        <dbReference type="EC" id="3.6.1.56"/>
    </reaction>
    <physiologicalReaction direction="left-to-right" evidence="8">
        <dbReference type="Rhea" id="RHEA:31584"/>
    </physiologicalReaction>
</comment>
<dbReference type="Gene3D" id="2.60.40.10">
    <property type="entry name" value="Immunoglobulins"/>
    <property type="match status" value="1"/>
</dbReference>
<dbReference type="CDD" id="cd03427">
    <property type="entry name" value="NUDIX_MTH1_Nudt1"/>
    <property type="match status" value="1"/>
</dbReference>
<dbReference type="Pfam" id="PF24354">
    <property type="entry name" value="NDNF_N"/>
    <property type="match status" value="1"/>
</dbReference>
<protein>
    <recommendedName>
        <fullName evidence="12">Oxidized purine nucleoside triphosphate hydrolase</fullName>
        <ecNumber evidence="11">3.6.1.56</ecNumber>
    </recommendedName>
    <alternativeName>
        <fullName evidence="16">2-hydroxy-dATP diphosphatase</fullName>
    </alternativeName>
    <alternativeName>
        <fullName evidence="15">7,8-dihydro-8-oxoguanine triphosphatase</fullName>
    </alternativeName>
    <alternativeName>
        <fullName evidence="14">8-oxo-dGTPase</fullName>
    </alternativeName>
    <alternativeName>
        <fullName evidence="17">Methylated purine nucleoside triphosphate hydrolase</fullName>
    </alternativeName>
    <alternativeName>
        <fullName evidence="13">Nucleoside diphosphate-linked moiety X motif 1</fullName>
    </alternativeName>
</protein>
<comment type="similarity">
    <text evidence="2">Belongs to the Nudix hydrolase family.</text>
</comment>
<comment type="catalytic activity">
    <reaction evidence="9">
        <text>8-oxo-dGTP + H2O = 8-oxo-dGMP + diphosphate + H(+)</text>
        <dbReference type="Rhea" id="RHEA:31575"/>
        <dbReference type="ChEBI" id="CHEBI:15377"/>
        <dbReference type="ChEBI" id="CHEBI:15378"/>
        <dbReference type="ChEBI" id="CHEBI:33019"/>
        <dbReference type="ChEBI" id="CHEBI:63224"/>
        <dbReference type="ChEBI" id="CHEBI:77896"/>
    </reaction>
    <physiologicalReaction direction="left-to-right" evidence="9">
        <dbReference type="Rhea" id="RHEA:31576"/>
    </physiologicalReaction>
</comment>
<accession>T1KKX7</accession>
<evidence type="ECO:0000313" key="24">
    <source>
        <dbReference type="EnsemblMetazoa" id="tetur14g00390.1"/>
    </source>
</evidence>
<sequence length="861" mass="99572">MIRPRKIYNLVLVTDQQNNQVLLGYKKRGFGVNRWNGFGGKVNIGEDIEVSVKRELFEESSLIAQEIVKVGILCFDSNAYSCVHEAHVFHVPKFSGNPTESDEMKPKWFPIDSIPSNQMWSDFQYWWPYFRKGQLFSAFFMYQGMDVVTDHRLITVNNYQKLEPVELTESTGKLTTHVKRLRTKSLHNGTLNRPKFFIPTNLPLNKEIKIYIFNEEVKRFTFTINSKLEAPLTLTVTPCSDPIKWTFEFVEDINAKELVSTRKRRRHGKHRQSDEERARRKRHRHDLRQLSNGSQQSNLLLAKYSGMERKSFTDIRRQYAGQYVIQLSSNKRATSCTLILSHFSPHPLLPINDSLSVVSLTHSSATIHWSPSLSEPDYSIDYYVAINQDHNLISYCEYFEQVETLMKNQSLNHSLIKSNKSIEMFTPWPPVLPLIEATEDTELENEVITSPTTPFTRWYERTMAKSWESEQARKNWTQYNIIRLEQANKSANYHHTWKYLNPSTRYFVDVIAINRATKATSLYKGLNLTTKVPYKKLSIPSVTLDVGSKKQKPDLMWPKLTRIRDKRLTTVNLSKQNNFTEIFSYRYNDSDFSVGGNLWLFVQICSTSHSSKVDVTINGAGLTNAVMIRETGIKGSRVINIPMGLKWYNSTMKSSTTKNNQQLLIISLTGYGKLSFDVNLMISKKRSHIPEPQLPRDRSIRVLDLLTTCKSVELAWIASPDDKALYCLYAAPITPDITEKQIHQELKELPGYNLNSTSSARCEYLKNIKSVKGLKSKSSLKKSTKPARFAQFLDKSRYFKRLYCNQFPRLTDSRLDQVIMHTIHHLKPSTEYVFLVEIWKPKGLTAYYNSITTATKSTEMC</sequence>
<dbReference type="GO" id="GO:0008828">
    <property type="term" value="F:dATP diphosphatase activity"/>
    <property type="evidence" value="ECO:0007669"/>
    <property type="project" value="UniProtKB-EC"/>
</dbReference>
<evidence type="ECO:0000256" key="15">
    <source>
        <dbReference type="ARBA" id="ARBA00030682"/>
    </source>
</evidence>
<dbReference type="InterPro" id="IPR013783">
    <property type="entry name" value="Ig-like_fold"/>
</dbReference>
<dbReference type="InterPro" id="IPR000086">
    <property type="entry name" value="NUDIX_hydrolase_dom"/>
</dbReference>
<evidence type="ECO:0000256" key="18">
    <source>
        <dbReference type="ARBA" id="ARBA00048002"/>
    </source>
</evidence>
<dbReference type="PRINTS" id="PR01403">
    <property type="entry name" value="8OXTPHPHTASE"/>
</dbReference>
<evidence type="ECO:0000256" key="3">
    <source>
        <dbReference type="ARBA" id="ARBA00011245"/>
    </source>
</evidence>
<dbReference type="GO" id="GO:0042262">
    <property type="term" value="P:DNA protection"/>
    <property type="evidence" value="ECO:0007669"/>
    <property type="project" value="InterPro"/>
</dbReference>
<dbReference type="InterPro" id="IPR015797">
    <property type="entry name" value="NUDIX_hydrolase-like_dom_sf"/>
</dbReference>
<evidence type="ECO:0000256" key="6">
    <source>
        <dbReference type="ARBA" id="ARBA00022842"/>
    </source>
</evidence>
<keyword evidence="4" id="KW-0479">Metal-binding</keyword>
<evidence type="ECO:0000259" key="23">
    <source>
        <dbReference type="PROSITE" id="PS51462"/>
    </source>
</evidence>
<evidence type="ECO:0000256" key="12">
    <source>
        <dbReference type="ARBA" id="ARBA00026218"/>
    </source>
</evidence>
<evidence type="ECO:0000256" key="11">
    <source>
        <dbReference type="ARBA" id="ARBA00026103"/>
    </source>
</evidence>
<evidence type="ECO:0000256" key="19">
    <source>
        <dbReference type="ARBA" id="ARBA00048894"/>
    </source>
</evidence>
<evidence type="ECO:0000256" key="17">
    <source>
        <dbReference type="ARBA" id="ARBA00032071"/>
    </source>
</evidence>
<evidence type="ECO:0000256" key="1">
    <source>
        <dbReference type="ARBA" id="ARBA00001946"/>
    </source>
</evidence>
<comment type="subunit">
    <text evidence="3">Monomer.</text>
</comment>
<dbReference type="InterPro" id="IPR056225">
    <property type="entry name" value="NDNF_N"/>
</dbReference>
<reference evidence="25" key="1">
    <citation type="submission" date="2011-08" db="EMBL/GenBank/DDBJ databases">
        <authorList>
            <person name="Rombauts S."/>
        </authorList>
    </citation>
    <scope>NUCLEOTIDE SEQUENCE</scope>
    <source>
        <strain evidence="25">London</strain>
    </source>
</reference>
<reference evidence="24" key="2">
    <citation type="submission" date="2015-06" db="UniProtKB">
        <authorList>
            <consortium name="EnsemblMetazoa"/>
        </authorList>
    </citation>
    <scope>IDENTIFICATION</scope>
</reference>
<dbReference type="eggNOG" id="ENOG502S254">
    <property type="taxonomic scope" value="Eukaryota"/>
</dbReference>
<evidence type="ECO:0000256" key="21">
    <source>
        <dbReference type="ARBA" id="ARBA00053094"/>
    </source>
</evidence>
<feature type="compositionally biased region" description="Basic residues" evidence="22">
    <location>
        <begin position="261"/>
        <end position="270"/>
    </location>
</feature>
<keyword evidence="5" id="KW-0378">Hydrolase</keyword>
<comment type="function">
    <text evidence="21">Oxidized purine nucleoside triphosphate hydrolase which is a prominent sanitizer of the oxidized nucleotide pool. Catalyzes the hydrolysis of 2-oxo-dATP (2-hydroxy-dATP) into 2-oxo-dAMP. Also has a significant hydrolase activity toward 2-oxo-ATP, 8-oxo-dGTP and 8-oxo-dATP. Through the hydrolysis of oxidized purine nucleoside triphosphates, prevents their incorporation into DNA and the subsequent transversions A:T to C:G and G:C to T:A. Also catalyzes the hydrolysis of methylated purine nucleoside triphosphate preventing their integration into DNA. Through this antimutagenic activity protects cells from oxidative stress.</text>
</comment>
<name>T1KKX7_TETUR</name>
<dbReference type="EnsemblMetazoa" id="tetur14g00390.1">
    <property type="protein sequence ID" value="tetur14g00390.1"/>
    <property type="gene ID" value="tetur14g00390"/>
</dbReference>
<dbReference type="InterPro" id="IPR003563">
    <property type="entry name" value="8ODP"/>
</dbReference>
<evidence type="ECO:0000256" key="5">
    <source>
        <dbReference type="ARBA" id="ARBA00022801"/>
    </source>
</evidence>
<dbReference type="SUPFAM" id="SSF55811">
    <property type="entry name" value="Nudix"/>
    <property type="match status" value="1"/>
</dbReference>
<dbReference type="PROSITE" id="PS51462">
    <property type="entry name" value="NUDIX"/>
    <property type="match status" value="1"/>
</dbReference>
<feature type="region of interest" description="Disordered" evidence="22">
    <location>
        <begin position="260"/>
        <end position="289"/>
    </location>
</feature>
<dbReference type="GO" id="GO:0046872">
    <property type="term" value="F:metal ion binding"/>
    <property type="evidence" value="ECO:0007669"/>
    <property type="project" value="UniProtKB-KW"/>
</dbReference>
<evidence type="ECO:0000256" key="16">
    <source>
        <dbReference type="ARBA" id="ARBA00031927"/>
    </source>
</evidence>
<dbReference type="PANTHER" id="PTHR43758:SF2">
    <property type="entry name" value="OXIDIZED PURINE NUCLEOSIDE TRIPHOSPHATE HYDROLASE"/>
    <property type="match status" value="1"/>
</dbReference>
<keyword evidence="6" id="KW-0460">Magnesium</keyword>
<dbReference type="SMART" id="SM00060">
    <property type="entry name" value="FN3"/>
    <property type="match status" value="2"/>
</dbReference>
<evidence type="ECO:0000256" key="9">
    <source>
        <dbReference type="ARBA" id="ARBA00024486"/>
    </source>
</evidence>
<evidence type="ECO:0000256" key="20">
    <source>
        <dbReference type="ARBA" id="ARBA00049032"/>
    </source>
</evidence>
<dbReference type="EMBL" id="CAEY01000201">
    <property type="status" value="NOT_ANNOTATED_CDS"/>
    <property type="molecule type" value="Genomic_DNA"/>
</dbReference>